<dbReference type="EMBL" id="JAUEPN010000002">
    <property type="protein sequence ID" value="KAK3299049.1"/>
    <property type="molecule type" value="Genomic_DNA"/>
</dbReference>
<reference evidence="3" key="1">
    <citation type="journal article" date="2023" name="Mol. Phylogenet. Evol.">
        <title>Genome-scale phylogeny and comparative genomics of the fungal order Sordariales.</title>
        <authorList>
            <person name="Hensen N."/>
            <person name="Bonometti L."/>
            <person name="Westerberg I."/>
            <person name="Brannstrom I.O."/>
            <person name="Guillou S."/>
            <person name="Cros-Aarteil S."/>
            <person name="Calhoun S."/>
            <person name="Haridas S."/>
            <person name="Kuo A."/>
            <person name="Mondo S."/>
            <person name="Pangilinan J."/>
            <person name="Riley R."/>
            <person name="LaButti K."/>
            <person name="Andreopoulos B."/>
            <person name="Lipzen A."/>
            <person name="Chen C."/>
            <person name="Yan M."/>
            <person name="Daum C."/>
            <person name="Ng V."/>
            <person name="Clum A."/>
            <person name="Steindorff A."/>
            <person name="Ohm R.A."/>
            <person name="Martin F."/>
            <person name="Silar P."/>
            <person name="Natvig D.O."/>
            <person name="Lalanne C."/>
            <person name="Gautier V."/>
            <person name="Ament-Velasquez S.L."/>
            <person name="Kruys A."/>
            <person name="Hutchinson M.I."/>
            <person name="Powell A.J."/>
            <person name="Barry K."/>
            <person name="Miller A.N."/>
            <person name="Grigoriev I.V."/>
            <person name="Debuchy R."/>
            <person name="Gladieux P."/>
            <person name="Hiltunen Thoren M."/>
            <person name="Johannesson H."/>
        </authorList>
    </citation>
    <scope>NUCLEOTIDE SEQUENCE</scope>
    <source>
        <strain evidence="3">CBS 168.71</strain>
    </source>
</reference>
<sequence>MEASRQRGINLGLLMLLLPLQIWSQRFTFRDIGTKKQCMCPLDFWLENYILFVSASIARQGRAVLKRYLLISPSCCQSPGVKTADRRDSILSCIYVGDEDDNYLSPGRGSVRKTRNGLTSSVREDST</sequence>
<accession>A0AAE0HM52</accession>
<keyword evidence="2" id="KW-0732">Signal</keyword>
<comment type="caution">
    <text evidence="3">The sequence shown here is derived from an EMBL/GenBank/DDBJ whole genome shotgun (WGS) entry which is preliminary data.</text>
</comment>
<evidence type="ECO:0000313" key="4">
    <source>
        <dbReference type="Proteomes" id="UP001278766"/>
    </source>
</evidence>
<keyword evidence="4" id="KW-1185">Reference proteome</keyword>
<evidence type="ECO:0000256" key="2">
    <source>
        <dbReference type="SAM" id="SignalP"/>
    </source>
</evidence>
<dbReference type="RefSeq" id="XP_062662563.1">
    <property type="nucleotide sequence ID" value="XM_062803186.1"/>
</dbReference>
<dbReference type="Proteomes" id="UP001278766">
    <property type="component" value="Unassembled WGS sequence"/>
</dbReference>
<gene>
    <name evidence="3" type="ORF">B0H64DRAFT_386969</name>
</gene>
<evidence type="ECO:0000313" key="3">
    <source>
        <dbReference type="EMBL" id="KAK3299049.1"/>
    </source>
</evidence>
<name>A0AAE0HM52_9PEZI</name>
<evidence type="ECO:0000256" key="1">
    <source>
        <dbReference type="SAM" id="MobiDB-lite"/>
    </source>
</evidence>
<proteinExistence type="predicted"/>
<reference evidence="3" key="2">
    <citation type="submission" date="2023-06" db="EMBL/GenBank/DDBJ databases">
        <authorList>
            <consortium name="Lawrence Berkeley National Laboratory"/>
            <person name="Haridas S."/>
            <person name="Hensen N."/>
            <person name="Bonometti L."/>
            <person name="Westerberg I."/>
            <person name="Brannstrom I.O."/>
            <person name="Guillou S."/>
            <person name="Cros-Aarteil S."/>
            <person name="Calhoun S."/>
            <person name="Kuo A."/>
            <person name="Mondo S."/>
            <person name="Pangilinan J."/>
            <person name="Riley R."/>
            <person name="Labutti K."/>
            <person name="Andreopoulos B."/>
            <person name="Lipzen A."/>
            <person name="Chen C."/>
            <person name="Yanf M."/>
            <person name="Daum C."/>
            <person name="Ng V."/>
            <person name="Clum A."/>
            <person name="Steindorff A."/>
            <person name="Ohm R."/>
            <person name="Martin F."/>
            <person name="Silar P."/>
            <person name="Natvig D."/>
            <person name="Lalanne C."/>
            <person name="Gautier V."/>
            <person name="Ament-Velasquez S.L."/>
            <person name="Kruys A."/>
            <person name="Hutchinson M.I."/>
            <person name="Powell A.J."/>
            <person name="Barry K."/>
            <person name="Miller A.N."/>
            <person name="Grigoriev I.V."/>
            <person name="Debuchy R."/>
            <person name="Gladieux P."/>
            <person name="Thoren M.H."/>
            <person name="Johannesson H."/>
        </authorList>
    </citation>
    <scope>NUCLEOTIDE SEQUENCE</scope>
    <source>
        <strain evidence="3">CBS 168.71</strain>
    </source>
</reference>
<dbReference type="AlphaFoldDB" id="A0AAE0HM52"/>
<organism evidence="3 4">
    <name type="scientific">Chaetomium fimeti</name>
    <dbReference type="NCBI Taxonomy" id="1854472"/>
    <lineage>
        <taxon>Eukaryota</taxon>
        <taxon>Fungi</taxon>
        <taxon>Dikarya</taxon>
        <taxon>Ascomycota</taxon>
        <taxon>Pezizomycotina</taxon>
        <taxon>Sordariomycetes</taxon>
        <taxon>Sordariomycetidae</taxon>
        <taxon>Sordariales</taxon>
        <taxon>Chaetomiaceae</taxon>
        <taxon>Chaetomium</taxon>
    </lineage>
</organism>
<dbReference type="GeneID" id="87840134"/>
<protein>
    <submittedName>
        <fullName evidence="3">Uncharacterized protein</fullName>
    </submittedName>
</protein>
<feature type="chain" id="PRO_5042024237" evidence="2">
    <location>
        <begin position="25"/>
        <end position="127"/>
    </location>
</feature>
<feature type="region of interest" description="Disordered" evidence="1">
    <location>
        <begin position="100"/>
        <end position="127"/>
    </location>
</feature>
<feature type="signal peptide" evidence="2">
    <location>
        <begin position="1"/>
        <end position="24"/>
    </location>
</feature>